<feature type="transmembrane region" description="Helical" evidence="1">
    <location>
        <begin position="33"/>
        <end position="57"/>
    </location>
</feature>
<keyword evidence="3" id="KW-1185">Reference proteome</keyword>
<dbReference type="OrthoDB" id="3786731at2759"/>
<dbReference type="EMBL" id="FP929105">
    <property type="protein sequence ID" value="CBX93037.1"/>
    <property type="molecule type" value="Genomic_DNA"/>
</dbReference>
<dbReference type="VEuPathDB" id="FungiDB:LEMA_uP039380.1"/>
<organism evidence="3">
    <name type="scientific">Leptosphaeria maculans (strain JN3 / isolate v23.1.3 / race Av1-4-5-6-7-8)</name>
    <name type="common">Blackleg fungus</name>
    <name type="synonym">Phoma lingam</name>
    <dbReference type="NCBI Taxonomy" id="985895"/>
    <lineage>
        <taxon>Eukaryota</taxon>
        <taxon>Fungi</taxon>
        <taxon>Dikarya</taxon>
        <taxon>Ascomycota</taxon>
        <taxon>Pezizomycotina</taxon>
        <taxon>Dothideomycetes</taxon>
        <taxon>Pleosporomycetidae</taxon>
        <taxon>Pleosporales</taxon>
        <taxon>Pleosporineae</taxon>
        <taxon>Leptosphaeriaceae</taxon>
        <taxon>Plenodomus</taxon>
        <taxon>Plenodomus lingam/Leptosphaeria maculans species complex</taxon>
    </lineage>
</organism>
<keyword evidence="1" id="KW-0812">Transmembrane</keyword>
<dbReference type="AlphaFoldDB" id="E4ZNH8"/>
<proteinExistence type="predicted"/>
<name>E4ZNH8_LEPMJ</name>
<dbReference type="Proteomes" id="UP000002668">
    <property type="component" value="Genome"/>
</dbReference>
<accession>E4ZNH8</accession>
<gene>
    <name evidence="2" type="ORF">LEMA_uP039380.1</name>
</gene>
<evidence type="ECO:0000313" key="3">
    <source>
        <dbReference type="Proteomes" id="UP000002668"/>
    </source>
</evidence>
<reference evidence="3" key="1">
    <citation type="journal article" date="2011" name="Nat. Commun.">
        <title>Effector diversification within compartments of the Leptosphaeria maculans genome affected by Repeat-Induced Point mutations.</title>
        <authorList>
            <person name="Rouxel T."/>
            <person name="Grandaubert J."/>
            <person name="Hane J.K."/>
            <person name="Hoede C."/>
            <person name="van de Wouw A.P."/>
            <person name="Couloux A."/>
            <person name="Dominguez V."/>
            <person name="Anthouard V."/>
            <person name="Bally P."/>
            <person name="Bourras S."/>
            <person name="Cozijnsen A.J."/>
            <person name="Ciuffetti L.M."/>
            <person name="Degrave A."/>
            <person name="Dilmaghani A."/>
            <person name="Duret L."/>
            <person name="Fudal I."/>
            <person name="Goodwin S.B."/>
            <person name="Gout L."/>
            <person name="Glaser N."/>
            <person name="Linglin J."/>
            <person name="Kema G.H.J."/>
            <person name="Lapalu N."/>
            <person name="Lawrence C.B."/>
            <person name="May K."/>
            <person name="Meyer M."/>
            <person name="Ollivier B."/>
            <person name="Poulain J."/>
            <person name="Schoch C.L."/>
            <person name="Simon A."/>
            <person name="Spatafora J.W."/>
            <person name="Stachowiak A."/>
            <person name="Turgeon B.G."/>
            <person name="Tyler B.M."/>
            <person name="Vincent D."/>
            <person name="Weissenbach J."/>
            <person name="Amselem J."/>
            <person name="Quesneville H."/>
            <person name="Oliver R.P."/>
            <person name="Wincker P."/>
            <person name="Balesdent M.-H."/>
            <person name="Howlett B.J."/>
        </authorList>
    </citation>
    <scope>NUCLEOTIDE SEQUENCE [LARGE SCALE GENOMIC DNA]</scope>
    <source>
        <strain evidence="3">JN3 / isolate v23.1.3 / race Av1-4-5-6-7-8</strain>
    </source>
</reference>
<evidence type="ECO:0000256" key="1">
    <source>
        <dbReference type="SAM" id="Phobius"/>
    </source>
</evidence>
<dbReference type="InParanoid" id="E4ZNH8"/>
<sequence length="66" mass="6656">MDSKDNWAFGAVPYAAGVPHSGAQSLYSVPSTAIIVGGTAAVLGGWPLVLCIAGYSITAQHSATLH</sequence>
<keyword evidence="1" id="KW-1133">Transmembrane helix</keyword>
<dbReference type="HOGENOM" id="CLU_2831633_0_0_1"/>
<evidence type="ECO:0000313" key="2">
    <source>
        <dbReference type="EMBL" id="CBX93037.1"/>
    </source>
</evidence>
<keyword evidence="1" id="KW-0472">Membrane</keyword>
<protein>
    <submittedName>
        <fullName evidence="2">Predicted protein</fullName>
    </submittedName>
</protein>